<protein>
    <submittedName>
        <fullName evidence="2">Uncharacterized protein</fullName>
    </submittedName>
</protein>
<dbReference type="OrthoDB" id="5288318at2759"/>
<dbReference type="HOGENOM" id="CLU_031053_0_0_1"/>
<organism evidence="2 3">
    <name type="scientific">Stachybotrys chartarum (strain CBS 109288 / IBT 7711)</name>
    <name type="common">Toxic black mold</name>
    <name type="synonym">Stilbospora chartarum</name>
    <dbReference type="NCBI Taxonomy" id="1280523"/>
    <lineage>
        <taxon>Eukaryota</taxon>
        <taxon>Fungi</taxon>
        <taxon>Dikarya</taxon>
        <taxon>Ascomycota</taxon>
        <taxon>Pezizomycotina</taxon>
        <taxon>Sordariomycetes</taxon>
        <taxon>Hypocreomycetidae</taxon>
        <taxon>Hypocreales</taxon>
        <taxon>Stachybotryaceae</taxon>
        <taxon>Stachybotrys</taxon>
    </lineage>
</organism>
<sequence>MDPAVERPPVDIGALIVNWIIDVVSPTPRIISCGLGNPSPGRSPSNANQGAPCRFSHVFNPSPYPAHRRAASGQSHMALFVDLDADDADDDRCSSRAEPQRGGQQHEAEAAVANDPPVRTAVTEAFQCYPIVVAVASSIDLNTLDSLARTSRQIHNGLIQYRSILMTSTLRCCNEDMPVDRDETFRYRARAGNWHYMEDGRNYNGKSGDCARDLDTDWRLHLQNCTIKPPAPVALRERHRRLCRACTRAPIARLLNPPLDANLLVSSEAVQQAICKCDSEGVWLCQPCGRSIRGADHEYRSIWRWRDHYGEVLGGLGTGIGDGDRGVVCGRDEKCCAAKERETEVDCDAQDARDNSYIALSPDDHSPAGSSTHAATPPTAPSFFFTTPQAAASRESLMGDEFRASTPQLGPGYERHEIEGIGGVVKKKLVRMVRVGACVAEWEDEKGGSGSRILGREVRGEARSWCGWCWRVIPGRKDYSGDEASSPERIRAELAR</sequence>
<reference evidence="2 3" key="1">
    <citation type="journal article" date="2014" name="BMC Genomics">
        <title>Comparative genome sequencing reveals chemotype-specific gene clusters in the toxigenic black mold Stachybotrys.</title>
        <authorList>
            <person name="Semeiks J."/>
            <person name="Borek D."/>
            <person name="Otwinowski Z."/>
            <person name="Grishin N.V."/>
        </authorList>
    </citation>
    <scope>NUCLEOTIDE SEQUENCE [LARGE SCALE GENOMIC DNA]</scope>
    <source>
        <strain evidence="3">CBS 109288 / IBT 7711</strain>
    </source>
</reference>
<gene>
    <name evidence="2" type="ORF">S7711_00134</name>
</gene>
<accession>A0A084B3J3</accession>
<feature type="region of interest" description="Disordered" evidence="1">
    <location>
        <begin position="89"/>
        <end position="111"/>
    </location>
</feature>
<dbReference type="AlphaFoldDB" id="A0A084B3J3"/>
<name>A0A084B3J3_STACB</name>
<feature type="region of interest" description="Disordered" evidence="1">
    <location>
        <begin position="358"/>
        <end position="384"/>
    </location>
</feature>
<feature type="compositionally biased region" description="Low complexity" evidence="1">
    <location>
        <begin position="367"/>
        <end position="384"/>
    </location>
</feature>
<evidence type="ECO:0000313" key="2">
    <source>
        <dbReference type="EMBL" id="KEY72122.1"/>
    </source>
</evidence>
<dbReference type="Proteomes" id="UP000028045">
    <property type="component" value="Unassembled WGS sequence"/>
</dbReference>
<evidence type="ECO:0000313" key="3">
    <source>
        <dbReference type="Proteomes" id="UP000028045"/>
    </source>
</evidence>
<evidence type="ECO:0000256" key="1">
    <source>
        <dbReference type="SAM" id="MobiDB-lite"/>
    </source>
</evidence>
<feature type="compositionally biased region" description="Basic and acidic residues" evidence="1">
    <location>
        <begin position="91"/>
        <end position="109"/>
    </location>
</feature>
<keyword evidence="3" id="KW-1185">Reference proteome</keyword>
<dbReference type="EMBL" id="KL648097">
    <property type="protein sequence ID" value="KEY72122.1"/>
    <property type="molecule type" value="Genomic_DNA"/>
</dbReference>
<proteinExistence type="predicted"/>
<feature type="region of interest" description="Disordered" evidence="1">
    <location>
        <begin position="476"/>
        <end position="496"/>
    </location>
</feature>